<dbReference type="Pfam" id="PF24626">
    <property type="entry name" value="SH3_Tf2-1"/>
    <property type="match status" value="1"/>
</dbReference>
<proteinExistence type="predicted"/>
<feature type="domain" description="Reverse transcriptase" evidence="1">
    <location>
        <begin position="128"/>
        <end position="280"/>
    </location>
</feature>
<dbReference type="SUPFAM" id="SSF54160">
    <property type="entry name" value="Chromo domain-like"/>
    <property type="match status" value="1"/>
</dbReference>
<feature type="domain" description="Tf2-1-like SH3-like" evidence="3">
    <location>
        <begin position="448"/>
        <end position="512"/>
    </location>
</feature>
<evidence type="ECO:0000259" key="1">
    <source>
        <dbReference type="Pfam" id="PF00078"/>
    </source>
</evidence>
<dbReference type="Pfam" id="PF08284">
    <property type="entry name" value="RVP_2"/>
    <property type="match status" value="1"/>
</dbReference>
<dbReference type="Proteomes" id="UP000321393">
    <property type="component" value="Unassembled WGS sequence"/>
</dbReference>
<dbReference type="Pfam" id="PF00078">
    <property type="entry name" value="RVT_1"/>
    <property type="match status" value="1"/>
</dbReference>
<sequence length="732" mass="83513">MLSKEKIKACQIEIGSHAIDVTLLILDMHDFDVILGIDGLAANHASIDCSHREVFNPHTWTNFKFKGVGTVVLPKVILVMKASKLLNQAPYRMAPTELKELKVQLQELLDKGFIRSRVSPWGAPVLLVKKKDGSMRLCIYYRELNKVTVKNKYPLLRINDLFNQLQGDTMFSKIDLRSGYHQLRIKDSDIPKTAFCSRYGDYEFIVMSFGLMNAPTVFMDLMNRVFKNFLDTFVIVFIDDILIYFKTKAKHEKHLRMVLETLRTNKLYAKFSKCEFWLKQNLVTAPVLIVPDGLGSFVIYSDASKKGLGCVLMQQVSIGAATSQLAMLSVQLTLRQKIIVTQHNDPYLVEKHRIVEIGSTKMYQDLKRVYWWRNRKREVAKFVSKCLVCQQVKAPQQKPTSLLQPLSVPEWKLTKSTYFIMEKSTYTAKMPVSLPSSGRDFMLPWARDKVFLKVAPMKGVLRFEKKGKLSPRFVEPFEILERIGLVAYRLPLPPSLFAVHDVFHVSMLRKYVTDPSNVVDYEPLEIDENLSYAEQPVEILAIEVKMLRNRGIPLVKVLWWNHNVEEATWEREDDMRTCYPELFEDESSLRRGECNAPNFEPHDAGSEVACTRPTVRLPAHVKLVSPLPQPAFFFVLAPPHAASNLSPPSSFAQATTVTPVDRWPCVSARISRIFGKLDLKSVSPFTWSVEDLTVICSVYILSGRAVNGVVMFELLCVACAYGWAMLSMKCGF</sequence>
<organism evidence="4 5">
    <name type="scientific">Cucumis melo var. makuwa</name>
    <name type="common">Oriental melon</name>
    <dbReference type="NCBI Taxonomy" id="1194695"/>
    <lineage>
        <taxon>Eukaryota</taxon>
        <taxon>Viridiplantae</taxon>
        <taxon>Streptophyta</taxon>
        <taxon>Embryophyta</taxon>
        <taxon>Tracheophyta</taxon>
        <taxon>Spermatophyta</taxon>
        <taxon>Magnoliopsida</taxon>
        <taxon>eudicotyledons</taxon>
        <taxon>Gunneridae</taxon>
        <taxon>Pentapetalae</taxon>
        <taxon>rosids</taxon>
        <taxon>fabids</taxon>
        <taxon>Cucurbitales</taxon>
        <taxon>Cucurbitaceae</taxon>
        <taxon>Benincaseae</taxon>
        <taxon>Cucumis</taxon>
    </lineage>
</organism>
<dbReference type="Gene3D" id="2.40.70.10">
    <property type="entry name" value="Acid Proteases"/>
    <property type="match status" value="1"/>
</dbReference>
<evidence type="ECO:0000313" key="4">
    <source>
        <dbReference type="EMBL" id="KAA0067862.1"/>
    </source>
</evidence>
<dbReference type="PANTHER" id="PTHR24559">
    <property type="entry name" value="TRANSPOSON TY3-I GAG-POL POLYPROTEIN"/>
    <property type="match status" value="1"/>
</dbReference>
<dbReference type="PANTHER" id="PTHR24559:SF444">
    <property type="entry name" value="REVERSE TRANSCRIPTASE DOMAIN-CONTAINING PROTEIN"/>
    <property type="match status" value="1"/>
</dbReference>
<dbReference type="InterPro" id="IPR021109">
    <property type="entry name" value="Peptidase_aspartic_dom_sf"/>
</dbReference>
<evidence type="ECO:0000259" key="3">
    <source>
        <dbReference type="Pfam" id="PF24626"/>
    </source>
</evidence>
<dbReference type="InterPro" id="IPR043502">
    <property type="entry name" value="DNA/RNA_pol_sf"/>
</dbReference>
<dbReference type="SUPFAM" id="SSF56672">
    <property type="entry name" value="DNA/RNA polymerases"/>
    <property type="match status" value="1"/>
</dbReference>
<accession>A0A5A7VHP5</accession>
<dbReference type="AlphaFoldDB" id="A0A5A7VHP5"/>
<dbReference type="EMBL" id="SSTE01000165">
    <property type="protein sequence ID" value="KAA0067862.1"/>
    <property type="molecule type" value="Genomic_DNA"/>
</dbReference>
<gene>
    <name evidence="4" type="ORF">E6C27_scaffold138G00060</name>
</gene>
<dbReference type="OrthoDB" id="1938712at2759"/>
<dbReference type="Pfam" id="PF17921">
    <property type="entry name" value="Integrase_H2C2"/>
    <property type="match status" value="1"/>
</dbReference>
<feature type="domain" description="Integrase zinc-binding" evidence="2">
    <location>
        <begin position="358"/>
        <end position="394"/>
    </location>
</feature>
<dbReference type="CDD" id="cd01647">
    <property type="entry name" value="RT_LTR"/>
    <property type="match status" value="1"/>
</dbReference>
<reference evidence="4 5" key="1">
    <citation type="submission" date="2019-08" db="EMBL/GenBank/DDBJ databases">
        <title>Draft genome sequences of two oriental melons (Cucumis melo L. var makuwa).</title>
        <authorList>
            <person name="Kwon S.-Y."/>
        </authorList>
    </citation>
    <scope>NUCLEOTIDE SEQUENCE [LARGE SCALE GENOMIC DNA]</scope>
    <source>
        <strain evidence="5">cv. SW 3</strain>
        <tissue evidence="4">Leaf</tissue>
    </source>
</reference>
<dbReference type="InterPro" id="IPR016197">
    <property type="entry name" value="Chromo-like_dom_sf"/>
</dbReference>
<dbReference type="InterPro" id="IPR053134">
    <property type="entry name" value="RNA-dir_DNA_polymerase"/>
</dbReference>
<dbReference type="InterPro" id="IPR043128">
    <property type="entry name" value="Rev_trsase/Diguanyl_cyclase"/>
</dbReference>
<comment type="caution">
    <text evidence="4">The sequence shown here is derived from an EMBL/GenBank/DDBJ whole genome shotgun (WGS) entry which is preliminary data.</text>
</comment>
<dbReference type="InterPro" id="IPR000477">
    <property type="entry name" value="RT_dom"/>
</dbReference>
<dbReference type="Gene3D" id="1.10.340.70">
    <property type="match status" value="1"/>
</dbReference>
<dbReference type="Gene3D" id="3.30.70.270">
    <property type="match status" value="1"/>
</dbReference>
<dbReference type="InterPro" id="IPR041588">
    <property type="entry name" value="Integrase_H2C2"/>
</dbReference>
<dbReference type="Gene3D" id="3.10.10.10">
    <property type="entry name" value="HIV Type 1 Reverse Transcriptase, subunit A, domain 1"/>
    <property type="match status" value="1"/>
</dbReference>
<evidence type="ECO:0000313" key="5">
    <source>
        <dbReference type="Proteomes" id="UP000321393"/>
    </source>
</evidence>
<evidence type="ECO:0000259" key="2">
    <source>
        <dbReference type="Pfam" id="PF17921"/>
    </source>
</evidence>
<protein>
    <submittedName>
        <fullName evidence="4">Ty3-gypsy retrotransposon protein</fullName>
    </submittedName>
</protein>
<name>A0A5A7VHP5_CUCMM</name>
<dbReference type="InterPro" id="IPR056924">
    <property type="entry name" value="SH3_Tf2-1"/>
</dbReference>